<dbReference type="Proteomes" id="UP000218209">
    <property type="component" value="Unassembled WGS sequence"/>
</dbReference>
<evidence type="ECO:0000313" key="2">
    <source>
        <dbReference type="Proteomes" id="UP000218209"/>
    </source>
</evidence>
<name>A0A1X6PJJ5_PORUM</name>
<gene>
    <name evidence="1" type="ORF">BU14_0031s0035</name>
</gene>
<proteinExistence type="predicted"/>
<keyword evidence="2" id="KW-1185">Reference proteome</keyword>
<dbReference type="AlphaFoldDB" id="A0A1X6PJJ5"/>
<reference evidence="1 2" key="1">
    <citation type="submission" date="2017-03" db="EMBL/GenBank/DDBJ databases">
        <title>WGS assembly of Porphyra umbilicalis.</title>
        <authorList>
            <person name="Brawley S.H."/>
            <person name="Blouin N.A."/>
            <person name="Ficko-Blean E."/>
            <person name="Wheeler G.L."/>
            <person name="Lohr M."/>
            <person name="Goodson H.V."/>
            <person name="Jenkins J.W."/>
            <person name="Blaby-Haas C.E."/>
            <person name="Helliwell K.E."/>
            <person name="Chan C."/>
            <person name="Marriage T."/>
            <person name="Bhattacharya D."/>
            <person name="Klein A.S."/>
            <person name="Badis Y."/>
            <person name="Brodie J."/>
            <person name="Cao Y."/>
            <person name="Collen J."/>
            <person name="Dittami S.M."/>
            <person name="Gachon C.M."/>
            <person name="Green B.R."/>
            <person name="Karpowicz S."/>
            <person name="Kim J.W."/>
            <person name="Kudahl U."/>
            <person name="Lin S."/>
            <person name="Michel G."/>
            <person name="Mittag M."/>
            <person name="Olson B.J."/>
            <person name="Pangilinan J."/>
            <person name="Peng Y."/>
            <person name="Qiu H."/>
            <person name="Shu S."/>
            <person name="Singer J.T."/>
            <person name="Smith A.G."/>
            <person name="Sprecher B.N."/>
            <person name="Wagner V."/>
            <person name="Wang W."/>
            <person name="Wang Z.-Y."/>
            <person name="Yan J."/>
            <person name="Yarish C."/>
            <person name="Zoeuner-Riek S."/>
            <person name="Zhuang Y."/>
            <person name="Zou Y."/>
            <person name="Lindquist E.A."/>
            <person name="Grimwood J."/>
            <person name="Barry K."/>
            <person name="Rokhsar D.S."/>
            <person name="Schmutz J."/>
            <person name="Stiller J.W."/>
            <person name="Grossman A.R."/>
            <person name="Prochnik S.E."/>
        </authorList>
    </citation>
    <scope>NUCLEOTIDE SEQUENCE [LARGE SCALE GENOMIC DNA]</scope>
    <source>
        <strain evidence="1">4086291</strain>
    </source>
</reference>
<dbReference type="SUPFAM" id="SSF53098">
    <property type="entry name" value="Ribonuclease H-like"/>
    <property type="match status" value="1"/>
</dbReference>
<accession>A0A1X6PJJ5</accession>
<evidence type="ECO:0008006" key="3">
    <source>
        <dbReference type="Google" id="ProtNLM"/>
    </source>
</evidence>
<evidence type="ECO:0000313" key="1">
    <source>
        <dbReference type="EMBL" id="OSX80863.1"/>
    </source>
</evidence>
<protein>
    <recommendedName>
        <fullName evidence="3">DUF659 domain-containing protein</fullName>
    </recommendedName>
</protein>
<dbReference type="EMBL" id="KV918767">
    <property type="protein sequence ID" value="OSX80863.1"/>
    <property type="molecule type" value="Genomic_DNA"/>
</dbReference>
<organism evidence="1 2">
    <name type="scientific">Porphyra umbilicalis</name>
    <name type="common">Purple laver</name>
    <name type="synonym">Red alga</name>
    <dbReference type="NCBI Taxonomy" id="2786"/>
    <lineage>
        <taxon>Eukaryota</taxon>
        <taxon>Rhodophyta</taxon>
        <taxon>Bangiophyceae</taxon>
        <taxon>Bangiales</taxon>
        <taxon>Bangiaceae</taxon>
        <taxon>Porphyra</taxon>
    </lineage>
</organism>
<dbReference type="InterPro" id="IPR012337">
    <property type="entry name" value="RNaseH-like_sf"/>
</dbReference>
<sequence length="482" mass="51466">MVPPPIRKEKAAAPLWRFIKVTVVDGKRLLSCPAPLCTTYRNMSHNATRAKEHLLECEEAHALDPTMRASVVGAAVSSVRVGAAGRAGSSGAQILPPLDPAVLDDWEQRCASLVFGSGLPFSVFHSPEWKSFFSLISGGRFSGPGDPRKVGGSRLDTASGQVAARVDAALRAADTVALTLDGAGDVNGKTTYNVMGCLPRPLLVGSSRLGAMVASAPNLLLAFRACLPSSLHHPMTDVLHEWPATEKSQRLQALGSRRLWALCTDNASVMVSMRNAAEADGLVLASYGCFAHAFNLVSKDLCARAPFSGMLKSVIASTVFFRRCVRGRAELAEDRAIQKAAGNKTSELRTFSPTRWVGQSLTLRSFIDNLPGLRRVLLFNSHKPAGIAFAVPPVVAAAGNDRAVEATARDLLPCLHLLFRMSASLEADASPLSSVLGLFSALHIILRGNIFGVLGATRSFVSDCLIVRFSSYSDPLMVLAFF</sequence>